<protein>
    <submittedName>
        <fullName evidence="1">Uncharacterized protein</fullName>
    </submittedName>
</protein>
<reference evidence="1" key="1">
    <citation type="submission" date="2019-08" db="EMBL/GenBank/DDBJ databases">
        <authorList>
            <person name="Kucharzyk K."/>
            <person name="Murdoch R.W."/>
            <person name="Higgins S."/>
            <person name="Loffler F."/>
        </authorList>
    </citation>
    <scope>NUCLEOTIDE SEQUENCE</scope>
</reference>
<proteinExistence type="predicted"/>
<sequence length="117" mass="13536">MLFRSRNHTAGSNRYVHKKGINRLSVLFVIHFPVESAGVSVVSDGVDAFYLPGFAHGDRIYHIVRRYMEIVIRNRLPFADLFLLLFAAEHAKEKIKEIKAYLLRPYQSFEMIARVQG</sequence>
<dbReference type="EMBL" id="VSSQ01103568">
    <property type="protein sequence ID" value="MPN44440.1"/>
    <property type="molecule type" value="Genomic_DNA"/>
</dbReference>
<accession>A0A645HZT8</accession>
<evidence type="ECO:0000313" key="1">
    <source>
        <dbReference type="EMBL" id="MPN44440.1"/>
    </source>
</evidence>
<gene>
    <name evidence="1" type="ORF">SDC9_192005</name>
</gene>
<dbReference type="AlphaFoldDB" id="A0A645HZT8"/>
<organism evidence="1">
    <name type="scientific">bioreactor metagenome</name>
    <dbReference type="NCBI Taxonomy" id="1076179"/>
    <lineage>
        <taxon>unclassified sequences</taxon>
        <taxon>metagenomes</taxon>
        <taxon>ecological metagenomes</taxon>
    </lineage>
</organism>
<comment type="caution">
    <text evidence="1">The sequence shown here is derived from an EMBL/GenBank/DDBJ whole genome shotgun (WGS) entry which is preliminary data.</text>
</comment>
<name>A0A645HZT8_9ZZZZ</name>